<reference evidence="1 2" key="1">
    <citation type="submission" date="2024-07" db="EMBL/GenBank/DDBJ databases">
        <authorList>
            <person name="Akdeniz Z."/>
        </authorList>
    </citation>
    <scope>NUCLEOTIDE SEQUENCE [LARGE SCALE GENOMIC DNA]</scope>
</reference>
<protein>
    <submittedName>
        <fullName evidence="1">Hypothetical_protein</fullName>
    </submittedName>
</protein>
<name>A0ABP1HE99_9EUKA</name>
<gene>
    <name evidence="1" type="ORF">HINF_LOCUS12553</name>
</gene>
<dbReference type="EMBL" id="CAXDID020000028">
    <property type="protein sequence ID" value="CAL5992373.1"/>
    <property type="molecule type" value="Genomic_DNA"/>
</dbReference>
<accession>A0ABP1HE99</accession>
<organism evidence="1 2">
    <name type="scientific">Hexamita inflata</name>
    <dbReference type="NCBI Taxonomy" id="28002"/>
    <lineage>
        <taxon>Eukaryota</taxon>
        <taxon>Metamonada</taxon>
        <taxon>Diplomonadida</taxon>
        <taxon>Hexamitidae</taxon>
        <taxon>Hexamitinae</taxon>
        <taxon>Hexamita</taxon>
    </lineage>
</organism>
<proteinExistence type="predicted"/>
<sequence>MDQKIHKITYQRSSTFQKIKVNKEDQYKQGFIQSSRASMTINDSQVSQMYIFYILAKSFGTQQNDANIEIFQKLSELFNDLYYRNINSQNKILIKYYISLHEINVSGKCLQNYQLTPYTPEQWAVHQKILVAYSLES</sequence>
<keyword evidence="2" id="KW-1185">Reference proteome</keyword>
<evidence type="ECO:0000313" key="2">
    <source>
        <dbReference type="Proteomes" id="UP001642409"/>
    </source>
</evidence>
<dbReference type="Proteomes" id="UP001642409">
    <property type="component" value="Unassembled WGS sequence"/>
</dbReference>
<comment type="caution">
    <text evidence="1">The sequence shown here is derived from an EMBL/GenBank/DDBJ whole genome shotgun (WGS) entry which is preliminary data.</text>
</comment>
<evidence type="ECO:0000313" key="1">
    <source>
        <dbReference type="EMBL" id="CAL5992373.1"/>
    </source>
</evidence>